<dbReference type="SUPFAM" id="SSF47413">
    <property type="entry name" value="lambda repressor-like DNA-binding domains"/>
    <property type="match status" value="1"/>
</dbReference>
<evidence type="ECO:0000256" key="1">
    <source>
        <dbReference type="ARBA" id="ARBA00023015"/>
    </source>
</evidence>
<sequence length="352" mass="36994">MKRAPTLVDVASQAGVSYATVDRVINGRGAVAEKSRASVLKAVADLGYVRNVAAANLAQRRIYRFCFVIPEGTNTFFDRVCTILRNAHPPAGTDRVQIAIERVAAFDPAALAHCLTKLAQIDVDGVALVGIIGAGVDDAIAALRAKGVAVLAMISDMPAPQRDAYIGIDNATAGRTAGGLIVLAHGGRAGRVLPIIGAITARDHAERLAGLRETLAPTTLTTAPLVEGRDRHDVVEARLRAVLAADPQITAIYSAGAGNAGLIRVIAALPADRPRPVIVLHELVAHNRAALEAGLIDIVIDQRPEEEITRTLALLRSLADRHPLPDAPLIVPAIYIRENLPGTRAPSEGPAT</sequence>
<feature type="domain" description="HTH lacI-type" evidence="4">
    <location>
        <begin position="5"/>
        <end position="59"/>
    </location>
</feature>
<dbReference type="CDD" id="cd06307">
    <property type="entry name" value="PBP1_sugar_binding"/>
    <property type="match status" value="1"/>
</dbReference>
<dbReference type="PANTHER" id="PTHR30146:SF152">
    <property type="entry name" value="TRANSCRIPTIONAL REGULATORY PROTEIN"/>
    <property type="match status" value="1"/>
</dbReference>
<dbReference type="Pfam" id="PF00356">
    <property type="entry name" value="LacI"/>
    <property type="match status" value="1"/>
</dbReference>
<evidence type="ECO:0000256" key="3">
    <source>
        <dbReference type="ARBA" id="ARBA00023163"/>
    </source>
</evidence>
<dbReference type="STRING" id="195913.SAMN04488004_1205"/>
<keyword evidence="6" id="KW-1185">Reference proteome</keyword>
<evidence type="ECO:0000259" key="4">
    <source>
        <dbReference type="PROSITE" id="PS50932"/>
    </source>
</evidence>
<dbReference type="PANTHER" id="PTHR30146">
    <property type="entry name" value="LACI-RELATED TRANSCRIPTIONAL REPRESSOR"/>
    <property type="match status" value="1"/>
</dbReference>
<dbReference type="Pfam" id="PF13407">
    <property type="entry name" value="Peripla_BP_4"/>
    <property type="match status" value="1"/>
</dbReference>
<evidence type="ECO:0000313" key="5">
    <source>
        <dbReference type="EMBL" id="SFL45629.1"/>
    </source>
</evidence>
<dbReference type="OrthoDB" id="9805774at2"/>
<dbReference type="CDD" id="cd01392">
    <property type="entry name" value="HTH_LacI"/>
    <property type="match status" value="1"/>
</dbReference>
<dbReference type="RefSeq" id="WP_090190896.1">
    <property type="nucleotide sequence ID" value="NZ_FOTF01000020.1"/>
</dbReference>
<dbReference type="Gene3D" id="3.40.50.2300">
    <property type="match status" value="2"/>
</dbReference>
<dbReference type="AlphaFoldDB" id="A0A1I4HTU0"/>
<keyword evidence="3" id="KW-0804">Transcription</keyword>
<dbReference type="GO" id="GO:0003700">
    <property type="term" value="F:DNA-binding transcription factor activity"/>
    <property type="evidence" value="ECO:0007669"/>
    <property type="project" value="TreeGrafter"/>
</dbReference>
<dbReference type="InterPro" id="IPR010982">
    <property type="entry name" value="Lambda_DNA-bd_dom_sf"/>
</dbReference>
<dbReference type="InterPro" id="IPR000843">
    <property type="entry name" value="HTH_LacI"/>
</dbReference>
<evidence type="ECO:0000313" key="6">
    <source>
        <dbReference type="Proteomes" id="UP000199550"/>
    </source>
</evidence>
<organism evidence="5 6">
    <name type="scientific">Loktanella salsilacus</name>
    <dbReference type="NCBI Taxonomy" id="195913"/>
    <lineage>
        <taxon>Bacteria</taxon>
        <taxon>Pseudomonadati</taxon>
        <taxon>Pseudomonadota</taxon>
        <taxon>Alphaproteobacteria</taxon>
        <taxon>Rhodobacterales</taxon>
        <taxon>Roseobacteraceae</taxon>
        <taxon>Loktanella</taxon>
    </lineage>
</organism>
<reference evidence="6" key="1">
    <citation type="submission" date="2016-10" db="EMBL/GenBank/DDBJ databases">
        <authorList>
            <person name="Varghese N."/>
            <person name="Submissions S."/>
        </authorList>
    </citation>
    <scope>NUCLEOTIDE SEQUENCE [LARGE SCALE GENOMIC DNA]</scope>
    <source>
        <strain evidence="6">DSM 16199</strain>
    </source>
</reference>
<dbReference type="Proteomes" id="UP000199550">
    <property type="component" value="Unassembled WGS sequence"/>
</dbReference>
<dbReference type="SMART" id="SM00354">
    <property type="entry name" value="HTH_LACI"/>
    <property type="match status" value="1"/>
</dbReference>
<accession>A0A1I4HTU0</accession>
<evidence type="ECO:0000256" key="2">
    <source>
        <dbReference type="ARBA" id="ARBA00023125"/>
    </source>
</evidence>
<proteinExistence type="predicted"/>
<dbReference type="EMBL" id="FOTF01000020">
    <property type="protein sequence ID" value="SFL45629.1"/>
    <property type="molecule type" value="Genomic_DNA"/>
</dbReference>
<dbReference type="Gene3D" id="1.10.260.40">
    <property type="entry name" value="lambda repressor-like DNA-binding domains"/>
    <property type="match status" value="1"/>
</dbReference>
<protein>
    <submittedName>
        <fullName evidence="5">Transcriptional regulator, LacI family</fullName>
    </submittedName>
</protein>
<dbReference type="InterPro" id="IPR025997">
    <property type="entry name" value="SBP_2_dom"/>
</dbReference>
<keyword evidence="2" id="KW-0238">DNA-binding</keyword>
<dbReference type="PROSITE" id="PS50932">
    <property type="entry name" value="HTH_LACI_2"/>
    <property type="match status" value="1"/>
</dbReference>
<dbReference type="GO" id="GO:0000976">
    <property type="term" value="F:transcription cis-regulatory region binding"/>
    <property type="evidence" value="ECO:0007669"/>
    <property type="project" value="TreeGrafter"/>
</dbReference>
<dbReference type="InterPro" id="IPR028082">
    <property type="entry name" value="Peripla_BP_I"/>
</dbReference>
<name>A0A1I4HTU0_9RHOB</name>
<gene>
    <name evidence="5" type="ORF">SAMN04488004_1205</name>
</gene>
<keyword evidence="1" id="KW-0805">Transcription regulation</keyword>
<dbReference type="PROSITE" id="PS00356">
    <property type="entry name" value="HTH_LACI_1"/>
    <property type="match status" value="1"/>
</dbReference>
<dbReference type="SUPFAM" id="SSF53822">
    <property type="entry name" value="Periplasmic binding protein-like I"/>
    <property type="match status" value="1"/>
</dbReference>